<evidence type="ECO:0000313" key="2">
    <source>
        <dbReference type="Proteomes" id="UP000199400"/>
    </source>
</evidence>
<evidence type="ECO:0000313" key="1">
    <source>
        <dbReference type="EMBL" id="SFF23727.1"/>
    </source>
</evidence>
<accession>A0A1I2H419</accession>
<dbReference type="AlphaFoldDB" id="A0A1I2H419"/>
<name>A0A1I2H419_9BACT</name>
<organism evidence="1 2">
    <name type="scientific">Nannocystis exedens</name>
    <dbReference type="NCBI Taxonomy" id="54"/>
    <lineage>
        <taxon>Bacteria</taxon>
        <taxon>Pseudomonadati</taxon>
        <taxon>Myxococcota</taxon>
        <taxon>Polyangia</taxon>
        <taxon>Nannocystales</taxon>
        <taxon>Nannocystaceae</taxon>
        <taxon>Nannocystis</taxon>
    </lineage>
</organism>
<sequence>MSVTREHATTSARCPRCRAGVIVRHTVARHGDEVRWSTAVRCLACDHEVETDSNAGDSAARAAVLAANGAWIVRLTGLGPRPIRVLRTLRDLLGLSPVVARGRLDNLAHGTRVEMEALLARFVREGAEGTCVRVESTAGPR</sequence>
<proteinExistence type="predicted"/>
<dbReference type="Proteomes" id="UP000199400">
    <property type="component" value="Unassembled WGS sequence"/>
</dbReference>
<dbReference type="EMBL" id="FOMX01000037">
    <property type="protein sequence ID" value="SFF23727.1"/>
    <property type="molecule type" value="Genomic_DNA"/>
</dbReference>
<keyword evidence="2" id="KW-1185">Reference proteome</keyword>
<protein>
    <submittedName>
        <fullName evidence="1">Uncharacterized protein</fullName>
    </submittedName>
</protein>
<gene>
    <name evidence="1" type="ORF">SAMN02745121_07664</name>
</gene>
<reference evidence="2" key="1">
    <citation type="submission" date="2016-10" db="EMBL/GenBank/DDBJ databases">
        <authorList>
            <person name="Varghese N."/>
            <person name="Submissions S."/>
        </authorList>
    </citation>
    <scope>NUCLEOTIDE SEQUENCE [LARGE SCALE GENOMIC DNA]</scope>
    <source>
        <strain evidence="2">ATCC 25963</strain>
    </source>
</reference>
<dbReference type="STRING" id="54.SAMN02745121_07664"/>